<dbReference type="GeneID" id="16070765"/>
<feature type="compositionally biased region" description="Gly residues" evidence="1">
    <location>
        <begin position="416"/>
        <end position="428"/>
    </location>
</feature>
<feature type="compositionally biased region" description="Acidic residues" evidence="1">
    <location>
        <begin position="345"/>
        <end position="358"/>
    </location>
</feature>
<dbReference type="Gene3D" id="2.130.10.10">
    <property type="entry name" value="YVTN repeat-like/Quinoprotein amine dehydrogenase"/>
    <property type="match status" value="1"/>
</dbReference>
<dbReference type="InterPro" id="IPR015943">
    <property type="entry name" value="WD40/YVTN_repeat-like_dom_sf"/>
</dbReference>
<dbReference type="KEGG" id="sre:PTSG_12798"/>
<gene>
    <name evidence="2" type="ORF">PTSG_12798</name>
</gene>
<dbReference type="EMBL" id="GL832979">
    <property type="protein sequence ID" value="EGD77736.1"/>
    <property type="molecule type" value="Genomic_DNA"/>
</dbReference>
<keyword evidence="3" id="KW-1185">Reference proteome</keyword>
<feature type="region of interest" description="Disordered" evidence="1">
    <location>
        <begin position="403"/>
        <end position="502"/>
    </location>
</feature>
<feature type="compositionally biased region" description="Basic and acidic residues" evidence="1">
    <location>
        <begin position="477"/>
        <end position="502"/>
    </location>
</feature>
<feature type="region of interest" description="Disordered" evidence="1">
    <location>
        <begin position="322"/>
        <end position="358"/>
    </location>
</feature>
<accession>F2UKT7</accession>
<dbReference type="RefSeq" id="XP_004990212.1">
    <property type="nucleotide sequence ID" value="XM_004990155.1"/>
</dbReference>
<dbReference type="Proteomes" id="UP000007799">
    <property type="component" value="Unassembled WGS sequence"/>
</dbReference>
<dbReference type="SUPFAM" id="SSF50978">
    <property type="entry name" value="WD40 repeat-like"/>
    <property type="match status" value="1"/>
</dbReference>
<name>F2UKT7_SALR5</name>
<sequence>MIRVVSLVDFDGRNDVWLESNRLSWEGKTLMCYLGPTKLATVTTSSKVAIWSLAASRLSAVISAHTSHDVTVSALEWSAPTQELALCTSNKRATLIDPRAGKPTSSFKLDSVPTQFKFNSLSQYQFAIGMANGMVLVADRRQTKPSLFECLGQIRSIDWSPVQANYFVAGSRSHGYNVSFWSTEHWLQKHHQPNGHCSDLGAFRRVVYTPCGQGIFTEVARAASKHESPQLVLRMRGLTPTNSAQLFKSSPVVTSPLWSLKGQTSFTFTSMVPPTEHDASAHAAKKFVATRCSSGIHVVSIPKISTQQLLEKCEIVVGGGGGGATTDDKGGDRHHRAAARHGDGGEDEGEDEGEDGEDQVQCSNILIDRQLSQLRSDHPSNTFMWDAKTRTCTGILRVSDYDAEDDDDEGNDANGGDVGSSSGGGGGGGRRRGGGDDDDGAGMKLFQSPTARSSRSSSRAGVSTATAARLRRLNRKMMREQERERGRERRRAEAKERAERTETDAAPRYITVHLAIPHNYPVERPAIRIEEVPLRYRSVQQRIIERLDDEKKEDLAALSGCFNIAVRIYKEVKAHLDSKVANVPMRRCGAVFDARGRLAVFHSHRVRLLDARPTCNLHVEFGLNYTSPPGSFHSACIANKRRARYIGRPDLVRTWDIMYSAVHPMMLACIGEYC</sequence>
<dbReference type="AlphaFoldDB" id="F2UKT7"/>
<dbReference type="InterPro" id="IPR036322">
    <property type="entry name" value="WD40_repeat_dom_sf"/>
</dbReference>
<protein>
    <submittedName>
        <fullName evidence="2">Uncharacterized protein</fullName>
    </submittedName>
</protein>
<organism evidence="3">
    <name type="scientific">Salpingoeca rosetta (strain ATCC 50818 / BSB-021)</name>
    <dbReference type="NCBI Taxonomy" id="946362"/>
    <lineage>
        <taxon>Eukaryota</taxon>
        <taxon>Choanoflagellata</taxon>
        <taxon>Craspedida</taxon>
        <taxon>Salpingoecidae</taxon>
        <taxon>Salpingoeca</taxon>
    </lineage>
</organism>
<dbReference type="InParanoid" id="F2UKT7"/>
<evidence type="ECO:0000313" key="3">
    <source>
        <dbReference type="Proteomes" id="UP000007799"/>
    </source>
</evidence>
<reference evidence="2" key="1">
    <citation type="submission" date="2009-08" db="EMBL/GenBank/DDBJ databases">
        <title>Annotation of Salpingoeca rosetta.</title>
        <authorList>
            <consortium name="The Broad Institute Genome Sequencing Platform"/>
            <person name="Russ C."/>
            <person name="Cuomo C."/>
            <person name="Burger G."/>
            <person name="Gray M.W."/>
            <person name="Holland P.W.H."/>
            <person name="King N."/>
            <person name="Lang F.B.F."/>
            <person name="Roger A.J."/>
            <person name="Ruiz-Trillo I."/>
            <person name="Young S.K."/>
            <person name="Zeng Q."/>
            <person name="Gargeya S."/>
            <person name="Alvarado L."/>
            <person name="Berlin A."/>
            <person name="Chapman S.B."/>
            <person name="Chen Z."/>
            <person name="Freedman E."/>
            <person name="Gellesch M."/>
            <person name="Goldberg J."/>
            <person name="Griggs A."/>
            <person name="Gujja S."/>
            <person name="Heilman E."/>
            <person name="Heiman D."/>
            <person name="Howarth C."/>
            <person name="Mehta T."/>
            <person name="Neiman D."/>
            <person name="Pearson M."/>
            <person name="Roberts A."/>
            <person name="Saif S."/>
            <person name="Shea T."/>
            <person name="Shenoy N."/>
            <person name="Sisk P."/>
            <person name="Stolte C."/>
            <person name="Sykes S."/>
            <person name="White J."/>
            <person name="Yandava C."/>
            <person name="Haas B."/>
            <person name="Nusbaum C."/>
            <person name="Birren B."/>
        </authorList>
    </citation>
    <scope>NUCLEOTIDE SEQUENCE [LARGE SCALE GENOMIC DNA]</scope>
    <source>
        <strain evidence="2">ATCC 50818</strain>
    </source>
</reference>
<evidence type="ECO:0000256" key="1">
    <source>
        <dbReference type="SAM" id="MobiDB-lite"/>
    </source>
</evidence>
<evidence type="ECO:0000313" key="2">
    <source>
        <dbReference type="EMBL" id="EGD77736.1"/>
    </source>
</evidence>
<proteinExistence type="predicted"/>
<feature type="compositionally biased region" description="Low complexity" evidence="1">
    <location>
        <begin position="448"/>
        <end position="468"/>
    </location>
</feature>